<name>A0ABP0CHQ5_9PEZI</name>
<sequence length="173" mass="17998">MGVPIAIYTNMARAGEGLTKDLQPDYNVVKVALSKDEALADLPGVFSSGGAKALIIAGFVSDEDAAAVSSAVSAASGSARIVRLSREDLEGAGIKLPPPGTPMPTGPPPADAPRPDPAVFVKLYREKLAGLTTLEFQFTATNSVTVVFMDATSTDPMDMVFSNFVFREASCVS</sequence>
<evidence type="ECO:0000313" key="2">
    <source>
        <dbReference type="EMBL" id="CAK7231580.1"/>
    </source>
</evidence>
<keyword evidence="3" id="KW-1185">Reference proteome</keyword>
<comment type="caution">
    <text evidence="2">The sequence shown here is derived from an EMBL/GenBank/DDBJ whole genome shotgun (WGS) entry which is preliminary data.</text>
</comment>
<proteinExistence type="predicted"/>
<reference evidence="2 3" key="1">
    <citation type="submission" date="2024-01" db="EMBL/GenBank/DDBJ databases">
        <authorList>
            <person name="Allen C."/>
            <person name="Tagirdzhanova G."/>
        </authorList>
    </citation>
    <scope>NUCLEOTIDE SEQUENCE [LARGE SCALE GENOMIC DNA]</scope>
</reference>
<dbReference type="EMBL" id="CAWUHD010000103">
    <property type="protein sequence ID" value="CAK7231580.1"/>
    <property type="molecule type" value="Genomic_DNA"/>
</dbReference>
<evidence type="ECO:0000256" key="1">
    <source>
        <dbReference type="SAM" id="MobiDB-lite"/>
    </source>
</evidence>
<accession>A0ABP0CHQ5</accession>
<organism evidence="2 3">
    <name type="scientific">Sporothrix eucalyptigena</name>
    <dbReference type="NCBI Taxonomy" id="1812306"/>
    <lineage>
        <taxon>Eukaryota</taxon>
        <taxon>Fungi</taxon>
        <taxon>Dikarya</taxon>
        <taxon>Ascomycota</taxon>
        <taxon>Pezizomycotina</taxon>
        <taxon>Sordariomycetes</taxon>
        <taxon>Sordariomycetidae</taxon>
        <taxon>Ophiostomatales</taxon>
        <taxon>Ophiostomataceae</taxon>
        <taxon>Sporothrix</taxon>
    </lineage>
</organism>
<evidence type="ECO:0000313" key="3">
    <source>
        <dbReference type="Proteomes" id="UP001642482"/>
    </source>
</evidence>
<feature type="compositionally biased region" description="Pro residues" evidence="1">
    <location>
        <begin position="96"/>
        <end position="114"/>
    </location>
</feature>
<protein>
    <submittedName>
        <fullName evidence="2">Uncharacterized protein</fullName>
    </submittedName>
</protein>
<gene>
    <name evidence="2" type="ORF">SEUCBS140593_007973</name>
</gene>
<feature type="region of interest" description="Disordered" evidence="1">
    <location>
        <begin position="92"/>
        <end position="114"/>
    </location>
</feature>
<dbReference type="Proteomes" id="UP001642482">
    <property type="component" value="Unassembled WGS sequence"/>
</dbReference>